<dbReference type="PANTHER" id="PTHR30118:SF15">
    <property type="entry name" value="TRANSCRIPTIONAL REGULATORY PROTEIN"/>
    <property type="match status" value="1"/>
</dbReference>
<dbReference type="InterPro" id="IPR036390">
    <property type="entry name" value="WH_DNA-bd_sf"/>
</dbReference>
<dbReference type="InterPro" id="IPR050389">
    <property type="entry name" value="LysR-type_TF"/>
</dbReference>
<dbReference type="RefSeq" id="WP_184786566.1">
    <property type="nucleotide sequence ID" value="NZ_BONT01000013.1"/>
</dbReference>
<dbReference type="GO" id="GO:0003700">
    <property type="term" value="F:DNA-binding transcription factor activity"/>
    <property type="evidence" value="ECO:0007669"/>
    <property type="project" value="InterPro"/>
</dbReference>
<comment type="caution">
    <text evidence="6">The sequence shown here is derived from an EMBL/GenBank/DDBJ whole genome shotgun (WGS) entry which is preliminary data.</text>
</comment>
<dbReference type="PROSITE" id="PS50931">
    <property type="entry name" value="HTH_LYSR"/>
    <property type="match status" value="1"/>
</dbReference>
<dbReference type="InterPro" id="IPR000847">
    <property type="entry name" value="LysR_HTH_N"/>
</dbReference>
<keyword evidence="3 6" id="KW-0238">DNA-binding</keyword>
<sequence>MHSSLDLNLLVALDALLDEGSVNGAAARLHLSGPAMSRALGRVRKALGDPVLVRSGRAMVRTPHAEAIRAEVRELVSRTTALFERPRPLDLSTLERTFTVQADDSTFAVVGARLLTRMRAEAPGVSLRFLGEGPRDNTSPLRDGTADLEIGVVDSPTPETRVETLAAEESVVVVRRGHPLTTGGPVTLARYAAAEHVTVSRRGILHGPIDAFLGERGLTREVVASVPTATIALLMVAGSDLVGRAAARMHRPLVERLGLTTVETPLVLPGLEIAQAWHARFDVDPAHAWLRERIREVFAGLTADGPGPRGTGAVETVVG</sequence>
<dbReference type="SUPFAM" id="SSF53850">
    <property type="entry name" value="Periplasmic binding protein-like II"/>
    <property type="match status" value="1"/>
</dbReference>
<evidence type="ECO:0000256" key="1">
    <source>
        <dbReference type="ARBA" id="ARBA00009437"/>
    </source>
</evidence>
<accession>A0A841F953</accession>
<dbReference type="EMBL" id="JACHGT010000003">
    <property type="protein sequence ID" value="MBB6033681.1"/>
    <property type="molecule type" value="Genomic_DNA"/>
</dbReference>
<keyword evidence="7" id="KW-1185">Reference proteome</keyword>
<evidence type="ECO:0000256" key="2">
    <source>
        <dbReference type="ARBA" id="ARBA00023015"/>
    </source>
</evidence>
<dbReference type="GO" id="GO:0003677">
    <property type="term" value="F:DNA binding"/>
    <property type="evidence" value="ECO:0007669"/>
    <property type="project" value="UniProtKB-KW"/>
</dbReference>
<gene>
    <name evidence="6" type="ORF">HNR73_001531</name>
</gene>
<dbReference type="InterPro" id="IPR036388">
    <property type="entry name" value="WH-like_DNA-bd_sf"/>
</dbReference>
<feature type="domain" description="HTH lysR-type" evidence="5">
    <location>
        <begin position="5"/>
        <end position="62"/>
    </location>
</feature>
<dbReference type="Pfam" id="PF00126">
    <property type="entry name" value="HTH_1"/>
    <property type="match status" value="1"/>
</dbReference>
<evidence type="ECO:0000259" key="5">
    <source>
        <dbReference type="PROSITE" id="PS50931"/>
    </source>
</evidence>
<reference evidence="6 7" key="1">
    <citation type="submission" date="2020-08" db="EMBL/GenBank/DDBJ databases">
        <title>Genomic Encyclopedia of Type Strains, Phase IV (KMG-IV): sequencing the most valuable type-strain genomes for metagenomic binning, comparative biology and taxonomic classification.</title>
        <authorList>
            <person name="Goeker M."/>
        </authorList>
    </citation>
    <scope>NUCLEOTIDE SEQUENCE [LARGE SCALE GENOMIC DNA]</scope>
    <source>
        <strain evidence="6 7">YIM 65646</strain>
    </source>
</reference>
<dbReference type="Gene3D" id="1.10.10.10">
    <property type="entry name" value="Winged helix-like DNA-binding domain superfamily/Winged helix DNA-binding domain"/>
    <property type="match status" value="1"/>
</dbReference>
<evidence type="ECO:0000256" key="3">
    <source>
        <dbReference type="ARBA" id="ARBA00023125"/>
    </source>
</evidence>
<protein>
    <submittedName>
        <fullName evidence="6">DNA-binding transcriptional LysR family regulator</fullName>
    </submittedName>
</protein>
<keyword evidence="2" id="KW-0805">Transcription regulation</keyword>
<comment type="similarity">
    <text evidence="1">Belongs to the LysR transcriptional regulatory family.</text>
</comment>
<dbReference type="AlphaFoldDB" id="A0A841F953"/>
<proteinExistence type="inferred from homology"/>
<organism evidence="6 7">
    <name type="scientific">Phytomonospora endophytica</name>
    <dbReference type="NCBI Taxonomy" id="714109"/>
    <lineage>
        <taxon>Bacteria</taxon>
        <taxon>Bacillati</taxon>
        <taxon>Actinomycetota</taxon>
        <taxon>Actinomycetes</taxon>
        <taxon>Micromonosporales</taxon>
        <taxon>Micromonosporaceae</taxon>
        <taxon>Phytomonospora</taxon>
    </lineage>
</organism>
<name>A0A841F953_9ACTN</name>
<dbReference type="Gene3D" id="3.40.190.10">
    <property type="entry name" value="Periplasmic binding protein-like II"/>
    <property type="match status" value="2"/>
</dbReference>
<dbReference type="InterPro" id="IPR005119">
    <property type="entry name" value="LysR_subst-bd"/>
</dbReference>
<dbReference type="Proteomes" id="UP000548476">
    <property type="component" value="Unassembled WGS sequence"/>
</dbReference>
<evidence type="ECO:0000256" key="4">
    <source>
        <dbReference type="ARBA" id="ARBA00023163"/>
    </source>
</evidence>
<dbReference type="PANTHER" id="PTHR30118">
    <property type="entry name" value="HTH-TYPE TRANSCRIPTIONAL REGULATOR LEUO-RELATED"/>
    <property type="match status" value="1"/>
</dbReference>
<evidence type="ECO:0000313" key="6">
    <source>
        <dbReference type="EMBL" id="MBB6033681.1"/>
    </source>
</evidence>
<dbReference type="CDD" id="cd08460">
    <property type="entry name" value="PBP2_DntR_like_1"/>
    <property type="match status" value="1"/>
</dbReference>
<keyword evidence="4" id="KW-0804">Transcription</keyword>
<dbReference type="SUPFAM" id="SSF46785">
    <property type="entry name" value="Winged helix' DNA-binding domain"/>
    <property type="match status" value="1"/>
</dbReference>
<evidence type="ECO:0000313" key="7">
    <source>
        <dbReference type="Proteomes" id="UP000548476"/>
    </source>
</evidence>
<dbReference type="Pfam" id="PF03466">
    <property type="entry name" value="LysR_substrate"/>
    <property type="match status" value="1"/>
</dbReference>